<accession>A0AAD4FPR1</accession>
<sequence>MGNTMNYIIKEGTVNELMYIENNIPEFSSPKSYAEITAKIGARSHILLVAYINEQPVAYKLGYAKSGSLFYSWLGAVLPEFRGQGIAKGLLLRQEDKVRACAYQAIEVKSMNRFKRMLQMLIAHDYQIVKCKQLDDGSDSKITFRKNL</sequence>
<dbReference type="InterPro" id="IPR016181">
    <property type="entry name" value="Acyl_CoA_acyltransferase"/>
</dbReference>
<dbReference type="GO" id="GO:0016747">
    <property type="term" value="F:acyltransferase activity, transferring groups other than amino-acyl groups"/>
    <property type="evidence" value="ECO:0007669"/>
    <property type="project" value="InterPro"/>
</dbReference>
<evidence type="ECO:0000259" key="1">
    <source>
        <dbReference type="PROSITE" id="PS51186"/>
    </source>
</evidence>
<organism evidence="2 3">
    <name type="scientific">Pseudoalteromonas citrea</name>
    <dbReference type="NCBI Taxonomy" id="43655"/>
    <lineage>
        <taxon>Bacteria</taxon>
        <taxon>Pseudomonadati</taxon>
        <taxon>Pseudomonadota</taxon>
        <taxon>Gammaproteobacteria</taxon>
        <taxon>Alteromonadales</taxon>
        <taxon>Pseudoalteromonadaceae</taxon>
        <taxon>Pseudoalteromonas</taxon>
    </lineage>
</organism>
<comment type="caution">
    <text evidence="2">The sequence shown here is derived from an EMBL/GenBank/DDBJ whole genome shotgun (WGS) entry which is preliminary data.</text>
</comment>
<proteinExistence type="predicted"/>
<dbReference type="EMBL" id="AHBZ03000027">
    <property type="protein sequence ID" value="KAF7764268.1"/>
    <property type="molecule type" value="Genomic_DNA"/>
</dbReference>
<dbReference type="Pfam" id="PF00583">
    <property type="entry name" value="Acetyltransf_1"/>
    <property type="match status" value="1"/>
</dbReference>
<name>A0AAD4FPR1_9GAMM</name>
<evidence type="ECO:0000313" key="3">
    <source>
        <dbReference type="Proteomes" id="UP000016487"/>
    </source>
</evidence>
<evidence type="ECO:0000313" key="2">
    <source>
        <dbReference type="EMBL" id="KAF7764268.1"/>
    </source>
</evidence>
<dbReference type="SUPFAM" id="SSF55729">
    <property type="entry name" value="Acyl-CoA N-acyltransferases (Nat)"/>
    <property type="match status" value="1"/>
</dbReference>
<dbReference type="Proteomes" id="UP000016487">
    <property type="component" value="Unassembled WGS sequence"/>
</dbReference>
<dbReference type="CDD" id="cd04301">
    <property type="entry name" value="NAT_SF"/>
    <property type="match status" value="1"/>
</dbReference>
<feature type="domain" description="N-acetyltransferase" evidence="1">
    <location>
        <begin position="7"/>
        <end position="135"/>
    </location>
</feature>
<dbReference type="PROSITE" id="PS51186">
    <property type="entry name" value="GNAT"/>
    <property type="match status" value="1"/>
</dbReference>
<dbReference type="InterPro" id="IPR000182">
    <property type="entry name" value="GNAT_dom"/>
</dbReference>
<reference evidence="2" key="2">
    <citation type="submission" date="2015-03" db="EMBL/GenBank/DDBJ databases">
        <title>Genome sequence of Pseudoalteromonas citrea.</title>
        <authorList>
            <person name="Xie B.-B."/>
            <person name="Rong J.-C."/>
            <person name="Qin Q.-L."/>
            <person name="Zhang Y.-Z."/>
        </authorList>
    </citation>
    <scope>NUCLEOTIDE SEQUENCE</scope>
    <source>
        <strain evidence="2">DSM 8771</strain>
    </source>
</reference>
<dbReference type="AlphaFoldDB" id="A0AAD4FPR1"/>
<protein>
    <recommendedName>
        <fullName evidence="1">N-acetyltransferase domain-containing protein</fullName>
    </recommendedName>
</protein>
<reference evidence="2" key="1">
    <citation type="journal article" date="2012" name="J. Bacteriol.">
        <title>Genome sequences of type strains of seven species of the marine bacterium Pseudoalteromonas.</title>
        <authorList>
            <person name="Xie B.B."/>
            <person name="Shu Y.L."/>
            <person name="Qin Q.L."/>
            <person name="Rong J.C."/>
            <person name="Zhang X.Y."/>
            <person name="Chen X.L."/>
            <person name="Shi M."/>
            <person name="He H.L."/>
            <person name="Zhou B.C."/>
            <person name="Zhang Y.Z."/>
        </authorList>
    </citation>
    <scope>NUCLEOTIDE SEQUENCE</scope>
    <source>
        <strain evidence="2">DSM 8771</strain>
    </source>
</reference>
<gene>
    <name evidence="2" type="ORF">PCIT_b0223</name>
</gene>
<dbReference type="Gene3D" id="3.40.630.30">
    <property type="match status" value="1"/>
</dbReference>